<dbReference type="InterPro" id="IPR001905">
    <property type="entry name" value="Ammonium_transpt"/>
</dbReference>
<feature type="domain" description="Ammonium transporter AmtB-like" evidence="8">
    <location>
        <begin position="61"/>
        <end position="145"/>
    </location>
</feature>
<feature type="region of interest" description="Disordered" evidence="6">
    <location>
        <begin position="1"/>
        <end position="69"/>
    </location>
</feature>
<dbReference type="PANTHER" id="PTHR43029">
    <property type="entry name" value="AMMONIUM TRANSPORTER MEP2"/>
    <property type="match status" value="1"/>
</dbReference>
<comment type="similarity">
    <text evidence="2">Belongs to the ammonia transporter channel (TC 1.A.11.2) family.</text>
</comment>
<dbReference type="Pfam" id="PF00909">
    <property type="entry name" value="Ammonium_transp"/>
    <property type="match status" value="1"/>
</dbReference>
<evidence type="ECO:0000256" key="4">
    <source>
        <dbReference type="ARBA" id="ARBA00022989"/>
    </source>
</evidence>
<evidence type="ECO:0000256" key="5">
    <source>
        <dbReference type="ARBA" id="ARBA00023136"/>
    </source>
</evidence>
<name>Q9FTI8_ORYSJ</name>
<comment type="subcellular location">
    <subcellularLocation>
        <location evidence="1">Membrane</location>
        <topology evidence="1">Multi-pass membrane protein</topology>
    </subcellularLocation>
</comment>
<dbReference type="PANTHER" id="PTHR43029:SF41">
    <property type="entry name" value="AMMONIUM TRANSPORTER 2 MEMBER 1"/>
    <property type="match status" value="1"/>
</dbReference>
<evidence type="ECO:0000256" key="7">
    <source>
        <dbReference type="SAM" id="Phobius"/>
    </source>
</evidence>
<evidence type="ECO:0000259" key="8">
    <source>
        <dbReference type="Pfam" id="PF00909"/>
    </source>
</evidence>
<feature type="transmembrane region" description="Helical" evidence="7">
    <location>
        <begin position="101"/>
        <end position="123"/>
    </location>
</feature>
<dbReference type="Gene3D" id="1.10.3430.10">
    <property type="entry name" value="Ammonium transporter AmtB like domains"/>
    <property type="match status" value="1"/>
</dbReference>
<accession>Q9FTI8</accession>
<feature type="compositionally biased region" description="Basic residues" evidence="6">
    <location>
        <begin position="15"/>
        <end position="26"/>
    </location>
</feature>
<evidence type="ECO:0000256" key="1">
    <source>
        <dbReference type="ARBA" id="ARBA00004141"/>
    </source>
</evidence>
<dbReference type="SUPFAM" id="SSF111352">
    <property type="entry name" value="Ammonium transporter"/>
    <property type="match status" value="1"/>
</dbReference>
<keyword evidence="4 7" id="KW-1133">Transmembrane helix</keyword>
<dbReference type="EMBL" id="AP002866">
    <property type="protein sequence ID" value="BAB17091.1"/>
    <property type="molecule type" value="Genomic_DNA"/>
</dbReference>
<evidence type="ECO:0000256" key="6">
    <source>
        <dbReference type="SAM" id="MobiDB-lite"/>
    </source>
</evidence>
<evidence type="ECO:0000256" key="3">
    <source>
        <dbReference type="ARBA" id="ARBA00022692"/>
    </source>
</evidence>
<reference evidence="9" key="1">
    <citation type="journal article" date="2002" name="Nature">
        <title>The genome sequence and structure of rice chromosome 1.</title>
        <authorList>
            <person name="Sasaki T."/>
            <person name="Matsumoto T."/>
            <person name="Yamamoto K."/>
            <person name="Sakata K."/>
            <person name="Baba T."/>
            <person name="Katayose Y."/>
            <person name="Wu J."/>
            <person name="Niimura Y."/>
            <person name="Cheng Z."/>
            <person name="Nagamura Y."/>
            <person name="Antonio B.A."/>
            <person name="Kanamori H."/>
            <person name="Hosokawa S."/>
            <person name="Masukawa M."/>
            <person name="Arikawa K."/>
            <person name="Chiden Y."/>
            <person name="Hayashi M."/>
            <person name="Okamoto M."/>
            <person name="Ando T."/>
            <person name="Aoki H."/>
            <person name="Arita K."/>
            <person name="Hamada M."/>
            <person name="Harada C."/>
            <person name="Hijishita S."/>
            <person name="Honda M."/>
            <person name="Ichikawa Y."/>
            <person name="Idonuma A."/>
            <person name="Iijima M."/>
            <person name="Ikeda M."/>
            <person name="Ikeno M."/>
            <person name="Itoh S."/>
            <person name="Itoh T."/>
            <person name="Itoh Y."/>
            <person name="Itoh Y."/>
            <person name="Iwabuchi A."/>
            <person name="Kamiya K."/>
            <person name="Karasawa W."/>
            <person name="Katagiri S."/>
            <person name="Kikuta A."/>
            <person name="Kobayashi N."/>
            <person name="Kono I."/>
            <person name="Machita K."/>
            <person name="Maehara T."/>
            <person name="Mizuno H."/>
            <person name="Mizubayashi T."/>
            <person name="Mukai Y."/>
            <person name="Nagasaki H."/>
            <person name="Nakashima M."/>
            <person name="Nakama Y."/>
            <person name="Nakamichi Y."/>
            <person name="Nakamura M."/>
            <person name="Namiki N."/>
            <person name="Negishi M."/>
            <person name="Ohta I."/>
            <person name="Ono N."/>
            <person name="Saji S."/>
            <person name="Sakai K."/>
            <person name="Shibata M."/>
            <person name="Shimokawa T."/>
            <person name="Shomura A."/>
            <person name="Song J."/>
            <person name="Takazaki Y."/>
            <person name="Terasawa K."/>
            <person name="Tsuji K."/>
            <person name="Waki K."/>
            <person name="Yamagata H."/>
            <person name="Yamane H."/>
            <person name="Yoshiki S."/>
            <person name="Yoshihara R."/>
            <person name="Yukawa K."/>
            <person name="Zhong H."/>
            <person name="Iwama H."/>
            <person name="Endo T."/>
            <person name="Ito H."/>
            <person name="Hahn J.H."/>
            <person name="Kim H.I."/>
            <person name="Eun M.Y."/>
            <person name="Yano M."/>
            <person name="Jiang J."/>
            <person name="Gojobori T."/>
        </authorList>
    </citation>
    <scope>NUCLEOTIDE SEQUENCE [LARGE SCALE GENOMIC DNA]</scope>
</reference>
<dbReference type="InterPro" id="IPR024041">
    <property type="entry name" value="NH4_transpt_AmtB-like_dom"/>
</dbReference>
<dbReference type="AlphaFoldDB" id="Q9FTI8"/>
<proteinExistence type="inferred from homology"/>
<keyword evidence="3 7" id="KW-0812">Transmembrane</keyword>
<keyword evidence="5 7" id="KW-0472">Membrane</keyword>
<organism evidence="9">
    <name type="scientific">Oryza sativa subsp. japonica</name>
    <name type="common">Rice</name>
    <dbReference type="NCBI Taxonomy" id="39947"/>
    <lineage>
        <taxon>Eukaryota</taxon>
        <taxon>Viridiplantae</taxon>
        <taxon>Streptophyta</taxon>
        <taxon>Embryophyta</taxon>
        <taxon>Tracheophyta</taxon>
        <taxon>Spermatophyta</taxon>
        <taxon>Magnoliopsida</taxon>
        <taxon>Liliopsida</taxon>
        <taxon>Poales</taxon>
        <taxon>Poaceae</taxon>
        <taxon>BOP clade</taxon>
        <taxon>Oryzoideae</taxon>
        <taxon>Oryzeae</taxon>
        <taxon>Oryzinae</taxon>
        <taxon>Oryza</taxon>
        <taxon>Oryza sativa</taxon>
    </lineage>
</organism>
<sequence>MTPPRGPSPSTNAARRCRLTKHRHGRATPSPPITCASSRRPPRETTLPHPRCGGAPRRHPHGPPGHPGALLPRGLESMVPGLRGAFYGGGIKQISKQLGGAAFVIAWNLVVTTAILLGIGLFIPLRMPDEQLMIGDDAAHGEEAYALWGDGEKFNATQHDLSRGGGGGDRDGPERLSILGARGVTI</sequence>
<dbReference type="GO" id="GO:0016020">
    <property type="term" value="C:membrane"/>
    <property type="evidence" value="ECO:0007669"/>
    <property type="project" value="UniProtKB-SubCell"/>
</dbReference>
<dbReference type="InterPro" id="IPR029020">
    <property type="entry name" value="Ammonium/urea_transptr"/>
</dbReference>
<protein>
    <submittedName>
        <fullName evidence="9">Ammonium transporter-like</fullName>
    </submittedName>
</protein>
<dbReference type="GO" id="GO:0008519">
    <property type="term" value="F:ammonium channel activity"/>
    <property type="evidence" value="ECO:0007669"/>
    <property type="project" value="InterPro"/>
</dbReference>
<dbReference type="Proteomes" id="UP000817658">
    <property type="component" value="Chromosome 1"/>
</dbReference>
<evidence type="ECO:0000256" key="2">
    <source>
        <dbReference type="ARBA" id="ARBA00005887"/>
    </source>
</evidence>
<evidence type="ECO:0000313" key="9">
    <source>
        <dbReference type="EMBL" id="BAB17091.1"/>
    </source>
</evidence>
<gene>
    <name evidence="9" type="primary">P0410E01.20</name>
</gene>